<dbReference type="PANTHER" id="PTHR43471:SF14">
    <property type="entry name" value="ABC-2 TYPE TRANSPORT SYSTEM PERMEASE PROTEIN"/>
    <property type="match status" value="1"/>
</dbReference>
<keyword evidence="3" id="KW-1185">Reference proteome</keyword>
<gene>
    <name evidence="2" type="ORF">FR698_15760</name>
</gene>
<dbReference type="GO" id="GO:0005886">
    <property type="term" value="C:plasma membrane"/>
    <property type="evidence" value="ECO:0007669"/>
    <property type="project" value="UniProtKB-SubCell"/>
</dbReference>
<keyword evidence="1" id="KW-0812">Transmembrane</keyword>
<protein>
    <submittedName>
        <fullName evidence="2">ABC transporter permease</fullName>
    </submittedName>
</protein>
<dbReference type="InParanoid" id="A0A5C7EQ40"/>
<comment type="caution">
    <text evidence="2">The sequence shown here is derived from an EMBL/GenBank/DDBJ whole genome shotgun (WGS) entry which is preliminary data.</text>
</comment>
<dbReference type="EMBL" id="VPFL01000036">
    <property type="protein sequence ID" value="TXF10315.1"/>
    <property type="molecule type" value="Genomic_DNA"/>
</dbReference>
<feature type="transmembrane region" description="Helical" evidence="1">
    <location>
        <begin position="116"/>
        <end position="149"/>
    </location>
</feature>
<name>A0A5C7EQ40_9PROT</name>
<dbReference type="Pfam" id="PF12679">
    <property type="entry name" value="ABC2_membrane_2"/>
    <property type="match status" value="1"/>
</dbReference>
<dbReference type="RefSeq" id="WP_147801142.1">
    <property type="nucleotide sequence ID" value="NZ_VPFL01000036.1"/>
</dbReference>
<keyword evidence="1" id="KW-0472">Membrane</keyword>
<sequence length="317" mass="34371">MKREGSPWTGFAAVWAKELADHLSSTRMRVLEVLVLIAAVGAVYVAGQQLRATVMQDPFAFLRLFTAEREPLPSFVAFLGFFVPLVAIALGFDAVNGEYNRRTMSRILSQPIYRDALLVGKFLAALTTLAVLLLALWLVTTGLGILFLGLPPGAEEVVRGLLFLLATLFYAGVWLALAMCLSVIFRQPQGAVLTALGVWIFFAVLWPMLTQFIVQGAQAVTPGLARDPLAQVDLTMALARISPNALYGDAVQALLHPEVRALGPVFLAQLEGMMVGRPLPLAESLALVWPALTALVAGTLLLFAVAYVLFQRKEIRA</sequence>
<evidence type="ECO:0000256" key="1">
    <source>
        <dbReference type="SAM" id="Phobius"/>
    </source>
</evidence>
<feature type="transmembrane region" description="Helical" evidence="1">
    <location>
        <begin position="287"/>
        <end position="310"/>
    </location>
</feature>
<dbReference type="AlphaFoldDB" id="A0A5C7EQ40"/>
<feature type="transmembrane region" description="Helical" evidence="1">
    <location>
        <begin position="33"/>
        <end position="52"/>
    </location>
</feature>
<reference evidence="2 3" key="1">
    <citation type="submission" date="2019-08" db="EMBL/GenBank/DDBJ databases">
        <title>Pelomicrobium methylotrophicum gen. nov., sp. nov. a moderately thermophilic, facultatively anaerobic, lithoautotrophic and methylotrophic bacterium isolated from a terrestrial mud volcano.</title>
        <authorList>
            <person name="Slobodkina G.B."/>
            <person name="Merkel A.Y."/>
            <person name="Slobodkin A.I."/>
        </authorList>
    </citation>
    <scope>NUCLEOTIDE SEQUENCE [LARGE SCALE GENOMIC DNA]</scope>
    <source>
        <strain evidence="2 3">SM250</strain>
    </source>
</reference>
<dbReference type="OrthoDB" id="9795677at2"/>
<dbReference type="GO" id="GO:0140359">
    <property type="term" value="F:ABC-type transporter activity"/>
    <property type="evidence" value="ECO:0007669"/>
    <property type="project" value="InterPro"/>
</dbReference>
<feature type="transmembrane region" description="Helical" evidence="1">
    <location>
        <begin position="192"/>
        <end position="214"/>
    </location>
</feature>
<evidence type="ECO:0000313" key="3">
    <source>
        <dbReference type="Proteomes" id="UP000321201"/>
    </source>
</evidence>
<dbReference type="PANTHER" id="PTHR43471">
    <property type="entry name" value="ABC TRANSPORTER PERMEASE"/>
    <property type="match status" value="1"/>
</dbReference>
<evidence type="ECO:0000313" key="2">
    <source>
        <dbReference type="EMBL" id="TXF10315.1"/>
    </source>
</evidence>
<feature type="transmembrane region" description="Helical" evidence="1">
    <location>
        <begin position="161"/>
        <end position="185"/>
    </location>
</feature>
<organism evidence="2 3">
    <name type="scientific">Pelomicrobium methylotrophicum</name>
    <dbReference type="NCBI Taxonomy" id="2602750"/>
    <lineage>
        <taxon>Bacteria</taxon>
        <taxon>Pseudomonadati</taxon>
        <taxon>Pseudomonadota</taxon>
        <taxon>Hydrogenophilia</taxon>
        <taxon>Hydrogenophilia incertae sedis</taxon>
        <taxon>Pelomicrobium</taxon>
    </lineage>
</organism>
<proteinExistence type="predicted"/>
<keyword evidence="1" id="KW-1133">Transmembrane helix</keyword>
<feature type="transmembrane region" description="Helical" evidence="1">
    <location>
        <begin position="72"/>
        <end position="95"/>
    </location>
</feature>
<accession>A0A5C7EQ40</accession>
<dbReference type="Proteomes" id="UP000321201">
    <property type="component" value="Unassembled WGS sequence"/>
</dbReference>